<organism evidence="2 3">
    <name type="scientific">Gymnopus androsaceus JB14</name>
    <dbReference type="NCBI Taxonomy" id="1447944"/>
    <lineage>
        <taxon>Eukaryota</taxon>
        <taxon>Fungi</taxon>
        <taxon>Dikarya</taxon>
        <taxon>Basidiomycota</taxon>
        <taxon>Agaricomycotina</taxon>
        <taxon>Agaricomycetes</taxon>
        <taxon>Agaricomycetidae</taxon>
        <taxon>Agaricales</taxon>
        <taxon>Marasmiineae</taxon>
        <taxon>Omphalotaceae</taxon>
        <taxon>Gymnopus</taxon>
    </lineage>
</organism>
<name>A0A6A4HET1_9AGAR</name>
<gene>
    <name evidence="2" type="ORF">BT96DRAFT_826011</name>
</gene>
<dbReference type="EMBL" id="ML769528">
    <property type="protein sequence ID" value="KAE9395575.1"/>
    <property type="molecule type" value="Genomic_DNA"/>
</dbReference>
<dbReference type="InterPro" id="IPR008991">
    <property type="entry name" value="Translation_prot_SH3-like_sf"/>
</dbReference>
<sequence length="297" mass="32824">MVLLVPRLVYPLQVIDTPDEALRSKAPSKRKRETRPPLALLEPSKCRNHLQRISSTDFRYQNWDFSGGLILKLFSKQTLVTAQGIPSEIASLFQTVQEQHDGLVNLATMPLPAFWDFQEGERVLIIASNSERKAGTVQTAPQWQRAAVGLVQVCEINVAELGFQSIRTRNILKDISIGDFVEVVAGQHQGKSGFVAAKNDGHLGICKGTKGRGIDFLVHTNSSRLATPKFQCIDKPWIGTEVVVVSGPFSGTSATVQDVAIDARRCLRLTVQAICTGKNVELGYFDVQECWYVETLC</sequence>
<dbReference type="Proteomes" id="UP000799118">
    <property type="component" value="Unassembled WGS sequence"/>
</dbReference>
<accession>A0A6A4HET1</accession>
<protein>
    <recommendedName>
        <fullName evidence="1">KOW domain-containing protein</fullName>
    </recommendedName>
</protein>
<feature type="domain" description="KOW" evidence="1">
    <location>
        <begin position="174"/>
        <end position="201"/>
    </location>
</feature>
<proteinExistence type="predicted"/>
<evidence type="ECO:0000313" key="3">
    <source>
        <dbReference type="Proteomes" id="UP000799118"/>
    </source>
</evidence>
<evidence type="ECO:0000259" key="1">
    <source>
        <dbReference type="SMART" id="SM00739"/>
    </source>
</evidence>
<dbReference type="SMART" id="SM00739">
    <property type="entry name" value="KOW"/>
    <property type="match status" value="2"/>
</dbReference>
<dbReference type="OrthoDB" id="3048815at2759"/>
<evidence type="ECO:0000313" key="2">
    <source>
        <dbReference type="EMBL" id="KAE9395575.1"/>
    </source>
</evidence>
<feature type="domain" description="KOW" evidence="1">
    <location>
        <begin position="235"/>
        <end position="262"/>
    </location>
</feature>
<keyword evidence="3" id="KW-1185">Reference proteome</keyword>
<dbReference type="SUPFAM" id="SSF50104">
    <property type="entry name" value="Translation proteins SH3-like domain"/>
    <property type="match status" value="1"/>
</dbReference>
<dbReference type="AlphaFoldDB" id="A0A6A4HET1"/>
<reference evidence="2" key="1">
    <citation type="journal article" date="2019" name="Environ. Microbiol.">
        <title>Fungal ecological strategies reflected in gene transcription - a case study of two litter decomposers.</title>
        <authorList>
            <person name="Barbi F."/>
            <person name="Kohler A."/>
            <person name="Barry K."/>
            <person name="Baskaran P."/>
            <person name="Daum C."/>
            <person name="Fauchery L."/>
            <person name="Ihrmark K."/>
            <person name="Kuo A."/>
            <person name="LaButti K."/>
            <person name="Lipzen A."/>
            <person name="Morin E."/>
            <person name="Grigoriev I.V."/>
            <person name="Henrissat B."/>
            <person name="Lindahl B."/>
            <person name="Martin F."/>
        </authorList>
    </citation>
    <scope>NUCLEOTIDE SEQUENCE</scope>
    <source>
        <strain evidence="2">JB14</strain>
    </source>
</reference>
<dbReference type="InterPro" id="IPR005824">
    <property type="entry name" value="KOW"/>
</dbReference>